<feature type="domain" description="Phosphate acetyl/butaryl transferase" evidence="9">
    <location>
        <begin position="3"/>
        <end position="324"/>
    </location>
</feature>
<dbReference type="InterPro" id="IPR042112">
    <property type="entry name" value="P_AcTrfase_dom2"/>
</dbReference>
<evidence type="ECO:0000313" key="11">
    <source>
        <dbReference type="Proteomes" id="UP000037175"/>
    </source>
</evidence>
<proteinExistence type="inferred from homology"/>
<keyword evidence="7" id="KW-0012">Acyltransferase</keyword>
<evidence type="ECO:0000256" key="8">
    <source>
        <dbReference type="ARBA" id="ARBA00031108"/>
    </source>
</evidence>
<dbReference type="Proteomes" id="UP000037175">
    <property type="component" value="Unassembled WGS sequence"/>
</dbReference>
<evidence type="ECO:0000256" key="4">
    <source>
        <dbReference type="ARBA" id="ARBA00012707"/>
    </source>
</evidence>
<dbReference type="InterPro" id="IPR012147">
    <property type="entry name" value="P_Ac_Bu_trans"/>
</dbReference>
<dbReference type="Gene3D" id="3.40.50.10950">
    <property type="match status" value="1"/>
</dbReference>
<reference evidence="11" key="1">
    <citation type="submission" date="2015-07" db="EMBL/GenBank/DDBJ databases">
        <title>Complete Genome of Thermincola ferriacetica strain Z-0001T.</title>
        <authorList>
            <person name="Lusk B."/>
            <person name="Badalamenti J.P."/>
            <person name="Parameswaran P."/>
            <person name="Bond D.R."/>
            <person name="Torres C.I."/>
        </authorList>
    </citation>
    <scope>NUCLEOTIDE SEQUENCE [LARGE SCALE GENOMIC DNA]</scope>
    <source>
        <strain evidence="11">Z-0001</strain>
    </source>
</reference>
<dbReference type="PANTHER" id="PTHR43356">
    <property type="entry name" value="PHOSPHATE ACETYLTRANSFERASE"/>
    <property type="match status" value="1"/>
</dbReference>
<dbReference type="PATRIC" id="fig|281456.6.peg.1723"/>
<dbReference type="InterPro" id="IPR004614">
    <property type="entry name" value="P_AcTrfase"/>
</dbReference>
<dbReference type="EMBL" id="LGTE01000010">
    <property type="protein sequence ID" value="KNZ69594.1"/>
    <property type="molecule type" value="Genomic_DNA"/>
</dbReference>
<dbReference type="InterPro" id="IPR042113">
    <property type="entry name" value="P_AcTrfase_dom1"/>
</dbReference>
<evidence type="ECO:0000256" key="6">
    <source>
        <dbReference type="ARBA" id="ARBA00022679"/>
    </source>
</evidence>
<dbReference type="SUPFAM" id="SSF53659">
    <property type="entry name" value="Isocitrate/Isopropylmalate dehydrogenase-like"/>
    <property type="match status" value="1"/>
</dbReference>
<dbReference type="PANTHER" id="PTHR43356:SF3">
    <property type="entry name" value="PHOSPHATE ACETYLTRANSFERASE"/>
    <property type="match status" value="1"/>
</dbReference>
<evidence type="ECO:0000256" key="7">
    <source>
        <dbReference type="ARBA" id="ARBA00023315"/>
    </source>
</evidence>
<accession>A0A0L6W3D1</accession>
<dbReference type="RefSeq" id="WP_052217834.1">
    <property type="nucleotide sequence ID" value="NZ_LGTE01000010.1"/>
</dbReference>
<dbReference type="NCBIfam" id="TIGR00651">
    <property type="entry name" value="pta"/>
    <property type="match status" value="1"/>
</dbReference>
<dbReference type="InterPro" id="IPR002505">
    <property type="entry name" value="PTA_PTB"/>
</dbReference>
<dbReference type="PIRSF" id="PIRSF000428">
    <property type="entry name" value="P_Ac_trans"/>
    <property type="match status" value="1"/>
</dbReference>
<evidence type="ECO:0000259" key="9">
    <source>
        <dbReference type="Pfam" id="PF01515"/>
    </source>
</evidence>
<evidence type="ECO:0000256" key="2">
    <source>
        <dbReference type="ARBA" id="ARBA00004989"/>
    </source>
</evidence>
<evidence type="ECO:0000256" key="3">
    <source>
        <dbReference type="ARBA" id="ARBA00005656"/>
    </source>
</evidence>
<evidence type="ECO:0000256" key="1">
    <source>
        <dbReference type="ARBA" id="ARBA00000705"/>
    </source>
</evidence>
<dbReference type="GO" id="GO:0008959">
    <property type="term" value="F:phosphate acetyltransferase activity"/>
    <property type="evidence" value="ECO:0007669"/>
    <property type="project" value="UniProtKB-EC"/>
</dbReference>
<dbReference type="InterPro" id="IPR050500">
    <property type="entry name" value="Phos_Acetyltrans/Butyryltrans"/>
</dbReference>
<protein>
    <recommendedName>
        <fullName evidence="5">Phosphate acetyltransferase</fullName>
        <ecNumber evidence="4">2.3.1.8</ecNumber>
    </recommendedName>
    <alternativeName>
        <fullName evidence="8">Phosphotransacetylase</fullName>
    </alternativeName>
</protein>
<keyword evidence="11" id="KW-1185">Reference proteome</keyword>
<comment type="caution">
    <text evidence="10">The sequence shown here is derived from an EMBL/GenBank/DDBJ whole genome shotgun (WGS) entry which is preliminary data.</text>
</comment>
<name>A0A0L6W3D1_9FIRM</name>
<dbReference type="Gene3D" id="3.40.50.10750">
    <property type="entry name" value="Isocitrate/Isopropylmalate dehydrogenase-like"/>
    <property type="match status" value="1"/>
</dbReference>
<dbReference type="NCBIfam" id="NF004167">
    <property type="entry name" value="PRK05632.1"/>
    <property type="match status" value="1"/>
</dbReference>
<gene>
    <name evidence="10" type="ORF">Tfer_1614</name>
</gene>
<dbReference type="NCBIfam" id="NF007233">
    <property type="entry name" value="PRK09653.1"/>
    <property type="match status" value="1"/>
</dbReference>
<evidence type="ECO:0000313" key="10">
    <source>
        <dbReference type="EMBL" id="KNZ69594.1"/>
    </source>
</evidence>
<comment type="pathway">
    <text evidence="2">Metabolic intermediate biosynthesis; acetyl-CoA biosynthesis; acetyl-CoA from acetate: step 2/2.</text>
</comment>
<organism evidence="10 11">
    <name type="scientific">Thermincola ferriacetica</name>
    <dbReference type="NCBI Taxonomy" id="281456"/>
    <lineage>
        <taxon>Bacteria</taxon>
        <taxon>Bacillati</taxon>
        <taxon>Bacillota</taxon>
        <taxon>Clostridia</taxon>
        <taxon>Eubacteriales</taxon>
        <taxon>Thermincolaceae</taxon>
        <taxon>Thermincola</taxon>
    </lineage>
</organism>
<comment type="similarity">
    <text evidence="3">Belongs to the phosphate acetyltransferase and butyryltransferase family.</text>
</comment>
<dbReference type="AlphaFoldDB" id="A0A0L6W3D1"/>
<evidence type="ECO:0000256" key="5">
    <source>
        <dbReference type="ARBA" id="ARBA00021528"/>
    </source>
</evidence>
<dbReference type="EC" id="2.3.1.8" evidence="4"/>
<sequence>MDVLAQIKEKARRFKTRIVLPESSDLRVLKAAGEIERLGIAHVVLLGEKGYFTRIEREHNISLDGIEIVSQTKKFNPYRDLLYNLRKHKGLTYEEAGRLVKNPLYYGALMVKAGDCDGMVAGSLSPTADVLRPALQIIKTAPGISVVSGAFIMIVPNKDFGDDGVMLFADCAVNPDPTAEQLAEIAYTSAVTAKSLLGMEPRVGMLSFSTKGSARHEKVFKVRQATEIARQRYPSLVIDGELQADAALVPSVGRYKAPGSQVAGRVNVLIFPDLQSGNIGYKLGQRLANAEAIGPVLQGMAKPVNDLSRGCSEEDIVNVVAITAVQAQGNKTAVPELLFSLTKK</sequence>
<keyword evidence="6 10" id="KW-0808">Transferase</keyword>
<dbReference type="Pfam" id="PF01515">
    <property type="entry name" value="PTA_PTB"/>
    <property type="match status" value="1"/>
</dbReference>
<comment type="catalytic activity">
    <reaction evidence="1">
        <text>acetyl-CoA + phosphate = acetyl phosphate + CoA</text>
        <dbReference type="Rhea" id="RHEA:19521"/>
        <dbReference type="ChEBI" id="CHEBI:22191"/>
        <dbReference type="ChEBI" id="CHEBI:43474"/>
        <dbReference type="ChEBI" id="CHEBI:57287"/>
        <dbReference type="ChEBI" id="CHEBI:57288"/>
        <dbReference type="EC" id="2.3.1.8"/>
    </reaction>
</comment>